<evidence type="ECO:0000256" key="3">
    <source>
        <dbReference type="SAM" id="MobiDB-lite"/>
    </source>
</evidence>
<sequence length="340" mass="39018">MSAQEKGPAIREPVGKDEPEYNMSHRGGRGYAIILNHTKFQNKKKYPDRTYKSKCIGASGNIEEKTDADHMVDVYRALGFRHIEVFHDLKRSQIMKLVDEYLRENRYYNFADKDCLSMAILSHGDKDTCGRFQAFNEAIQFSDLWQPLASNRIVDLGSKPKVIFFDCSRGNDTDIVKSESQVKNETTVSNSKGCFKGMEFPSSKPDNIDPTKFEGNVYKLPTLADFFLAFSSAEGYRAHNDKDESPYVKELKSVILEKQKEDDDRKDHLLSIMCAVTRRVATMFSLNNDEGKCYIKQCPSCTSTLIRKLYFRGNNKQGNVEPVNISSEEFDKYFEEKMRP</sequence>
<evidence type="ECO:0000313" key="6">
    <source>
        <dbReference type="EMBL" id="KAF6208501.1"/>
    </source>
</evidence>
<dbReference type="GO" id="GO:0043525">
    <property type="term" value="P:positive regulation of neuron apoptotic process"/>
    <property type="evidence" value="ECO:0007669"/>
    <property type="project" value="TreeGrafter"/>
</dbReference>
<dbReference type="InterPro" id="IPR002138">
    <property type="entry name" value="Pept_C14_p10"/>
</dbReference>
<dbReference type="EMBL" id="WIXP02000007">
    <property type="protein sequence ID" value="KAF6208501.1"/>
    <property type="molecule type" value="Genomic_DNA"/>
</dbReference>
<evidence type="ECO:0000256" key="2">
    <source>
        <dbReference type="RuleBase" id="RU003971"/>
    </source>
</evidence>
<reference evidence="6" key="1">
    <citation type="journal article" date="2021" name="Mol. Ecol. Resour.">
        <title>Apolygus lucorum genome provides insights into omnivorousness and mesophyll feeding.</title>
        <authorList>
            <person name="Liu Y."/>
            <person name="Liu H."/>
            <person name="Wang H."/>
            <person name="Huang T."/>
            <person name="Liu B."/>
            <person name="Yang B."/>
            <person name="Yin L."/>
            <person name="Li B."/>
            <person name="Zhang Y."/>
            <person name="Zhang S."/>
            <person name="Jiang F."/>
            <person name="Zhang X."/>
            <person name="Ren Y."/>
            <person name="Wang B."/>
            <person name="Wang S."/>
            <person name="Lu Y."/>
            <person name="Wu K."/>
            <person name="Fan W."/>
            <person name="Wang G."/>
        </authorList>
    </citation>
    <scope>NUCLEOTIDE SEQUENCE</scope>
    <source>
        <strain evidence="6">12Hb</strain>
    </source>
</reference>
<dbReference type="InterPro" id="IPR002398">
    <property type="entry name" value="Pept_C14"/>
</dbReference>
<evidence type="ECO:0000259" key="5">
    <source>
        <dbReference type="PROSITE" id="PS50208"/>
    </source>
</evidence>
<protein>
    <recommendedName>
        <fullName evidence="8">Caspase family p20 domain-containing protein</fullName>
    </recommendedName>
</protein>
<evidence type="ECO:0000259" key="4">
    <source>
        <dbReference type="PROSITE" id="PS50207"/>
    </source>
</evidence>
<comment type="similarity">
    <text evidence="1 2">Belongs to the peptidase C14A family.</text>
</comment>
<comment type="caution">
    <text evidence="6">The sequence shown here is derived from an EMBL/GenBank/DDBJ whole genome shotgun (WGS) entry which is preliminary data.</text>
</comment>
<dbReference type="InterPro" id="IPR015917">
    <property type="entry name" value="Pept_C14A"/>
</dbReference>
<dbReference type="GO" id="GO:0006508">
    <property type="term" value="P:proteolysis"/>
    <property type="evidence" value="ECO:0007669"/>
    <property type="project" value="InterPro"/>
</dbReference>
<dbReference type="SMART" id="SM00115">
    <property type="entry name" value="CASc"/>
    <property type="match status" value="1"/>
</dbReference>
<evidence type="ECO:0000313" key="7">
    <source>
        <dbReference type="Proteomes" id="UP000466442"/>
    </source>
</evidence>
<dbReference type="InterPro" id="IPR029030">
    <property type="entry name" value="Caspase-like_dom_sf"/>
</dbReference>
<dbReference type="PANTHER" id="PTHR10454:SF232">
    <property type="entry name" value="AT03047P-RELATED"/>
    <property type="match status" value="1"/>
</dbReference>
<feature type="domain" description="Caspase family p10" evidence="4">
    <location>
        <begin position="216"/>
        <end position="313"/>
    </location>
</feature>
<keyword evidence="7" id="KW-1185">Reference proteome</keyword>
<feature type="region of interest" description="Disordered" evidence="3">
    <location>
        <begin position="1"/>
        <end position="22"/>
    </location>
</feature>
<dbReference type="GO" id="GO:0004197">
    <property type="term" value="F:cysteine-type endopeptidase activity"/>
    <property type="evidence" value="ECO:0007669"/>
    <property type="project" value="InterPro"/>
</dbReference>
<name>A0A8S9XJQ0_APOLU</name>
<dbReference type="GO" id="GO:0005737">
    <property type="term" value="C:cytoplasm"/>
    <property type="evidence" value="ECO:0007669"/>
    <property type="project" value="TreeGrafter"/>
</dbReference>
<dbReference type="GO" id="GO:0006915">
    <property type="term" value="P:apoptotic process"/>
    <property type="evidence" value="ECO:0007669"/>
    <property type="project" value="TreeGrafter"/>
</dbReference>
<dbReference type="InterPro" id="IPR001309">
    <property type="entry name" value="Pept_C14_p20"/>
</dbReference>
<dbReference type="PANTHER" id="PTHR10454">
    <property type="entry name" value="CASPASE"/>
    <property type="match status" value="1"/>
</dbReference>
<feature type="domain" description="Caspase family p20" evidence="5">
    <location>
        <begin position="28"/>
        <end position="172"/>
    </location>
</feature>
<organism evidence="6 7">
    <name type="scientific">Apolygus lucorum</name>
    <name type="common">Small green plant bug</name>
    <name type="synonym">Lygocoris lucorum</name>
    <dbReference type="NCBI Taxonomy" id="248454"/>
    <lineage>
        <taxon>Eukaryota</taxon>
        <taxon>Metazoa</taxon>
        <taxon>Ecdysozoa</taxon>
        <taxon>Arthropoda</taxon>
        <taxon>Hexapoda</taxon>
        <taxon>Insecta</taxon>
        <taxon>Pterygota</taxon>
        <taxon>Neoptera</taxon>
        <taxon>Paraneoptera</taxon>
        <taxon>Hemiptera</taxon>
        <taxon>Heteroptera</taxon>
        <taxon>Panheteroptera</taxon>
        <taxon>Cimicomorpha</taxon>
        <taxon>Miridae</taxon>
        <taxon>Mirini</taxon>
        <taxon>Apolygus</taxon>
    </lineage>
</organism>
<dbReference type="InterPro" id="IPR011600">
    <property type="entry name" value="Pept_C14_caspase"/>
</dbReference>
<dbReference type="SUPFAM" id="SSF52129">
    <property type="entry name" value="Caspase-like"/>
    <property type="match status" value="1"/>
</dbReference>
<proteinExistence type="inferred from homology"/>
<dbReference type="PROSITE" id="PS50208">
    <property type="entry name" value="CASPASE_P20"/>
    <property type="match status" value="1"/>
</dbReference>
<dbReference type="Gene3D" id="3.40.50.1460">
    <property type="match status" value="1"/>
</dbReference>
<gene>
    <name evidence="6" type="ORF">GE061_016959</name>
</gene>
<evidence type="ECO:0000256" key="1">
    <source>
        <dbReference type="ARBA" id="ARBA00010134"/>
    </source>
</evidence>
<dbReference type="OrthoDB" id="6114029at2759"/>
<dbReference type="PROSITE" id="PS50207">
    <property type="entry name" value="CASPASE_P10"/>
    <property type="match status" value="1"/>
</dbReference>
<dbReference type="AlphaFoldDB" id="A0A8S9XJQ0"/>
<dbReference type="Proteomes" id="UP000466442">
    <property type="component" value="Unassembled WGS sequence"/>
</dbReference>
<accession>A0A8S9XJQ0</accession>
<evidence type="ECO:0008006" key="8">
    <source>
        <dbReference type="Google" id="ProtNLM"/>
    </source>
</evidence>
<dbReference type="PRINTS" id="PR00376">
    <property type="entry name" value="IL1BCENZYME"/>
</dbReference>
<dbReference type="Pfam" id="PF00656">
    <property type="entry name" value="Peptidase_C14"/>
    <property type="match status" value="1"/>
</dbReference>